<sequence>MSLEKRVVVTMGFGVVSFCCSKGQPLMIKTEGMNGQSTMVNVILPDHKRDIFIAYDKKKDEGLIPFDKKGWFLWGGIWIFLTGKKKNRKAPEDDGLVLFMVFTCQT</sequence>
<reference evidence="1 2" key="1">
    <citation type="submission" date="2021-01" db="EMBL/GenBank/DDBJ databases">
        <title>Chromosome-level genome assembly of a human fungal pathogen reveals clustering of transcriptionally co-regulated genes.</title>
        <authorList>
            <person name="Voorhies M."/>
            <person name="Cohen S."/>
            <person name="Shea T.P."/>
            <person name="Petrus S."/>
            <person name="Munoz J.F."/>
            <person name="Poplawski S."/>
            <person name="Goldman W.E."/>
            <person name="Michael T."/>
            <person name="Cuomo C.A."/>
            <person name="Sil A."/>
            <person name="Beyhan S."/>
        </authorList>
    </citation>
    <scope>NUCLEOTIDE SEQUENCE [LARGE SCALE GENOMIC DNA]</scope>
    <source>
        <strain evidence="1 2">G184AR</strain>
    </source>
</reference>
<protein>
    <submittedName>
        <fullName evidence="1">Uncharacterized protein</fullName>
    </submittedName>
</protein>
<proteinExistence type="predicted"/>
<name>A0A8H8D2I2_AJECA</name>
<dbReference type="Proteomes" id="UP000670092">
    <property type="component" value="Unassembled WGS sequence"/>
</dbReference>
<comment type="caution">
    <text evidence="1">The sequence shown here is derived from an EMBL/GenBank/DDBJ whole genome shotgun (WGS) entry which is preliminary data.</text>
</comment>
<dbReference type="EMBL" id="JAEVHI010000002">
    <property type="protein sequence ID" value="KAG5299341.1"/>
    <property type="molecule type" value="Genomic_DNA"/>
</dbReference>
<dbReference type="AlphaFoldDB" id="A0A8H8D2I2"/>
<evidence type="ECO:0000313" key="1">
    <source>
        <dbReference type="EMBL" id="KAG5299341.1"/>
    </source>
</evidence>
<accession>A0A8H8D2I2</accession>
<evidence type="ECO:0000313" key="2">
    <source>
        <dbReference type="Proteomes" id="UP000670092"/>
    </source>
</evidence>
<organism evidence="1 2">
    <name type="scientific">Ajellomyces capsulatus</name>
    <name type="common">Darling's disease fungus</name>
    <name type="synonym">Histoplasma capsulatum</name>
    <dbReference type="NCBI Taxonomy" id="5037"/>
    <lineage>
        <taxon>Eukaryota</taxon>
        <taxon>Fungi</taxon>
        <taxon>Dikarya</taxon>
        <taxon>Ascomycota</taxon>
        <taxon>Pezizomycotina</taxon>
        <taxon>Eurotiomycetes</taxon>
        <taxon>Eurotiomycetidae</taxon>
        <taxon>Onygenales</taxon>
        <taxon>Ajellomycetaceae</taxon>
        <taxon>Histoplasma</taxon>
    </lineage>
</organism>
<gene>
    <name evidence="1" type="ORF">I7I52_09617</name>
</gene>
<dbReference type="VEuPathDB" id="FungiDB:I7I52_09617"/>